<keyword evidence="4" id="KW-1185">Reference proteome</keyword>
<protein>
    <recommendedName>
        <fullName evidence="2">Thiol:disulfide interchange protein DsbD N-terminal domain-containing protein</fullName>
    </recommendedName>
</protein>
<dbReference type="Proteomes" id="UP001156694">
    <property type="component" value="Unassembled WGS sequence"/>
</dbReference>
<evidence type="ECO:0000313" key="3">
    <source>
        <dbReference type="EMBL" id="GLQ35903.1"/>
    </source>
</evidence>
<dbReference type="Pfam" id="PF11412">
    <property type="entry name" value="DsbD_N"/>
    <property type="match status" value="1"/>
</dbReference>
<comment type="caution">
    <text evidence="3">The sequence shown here is derived from an EMBL/GenBank/DDBJ whole genome shotgun (WGS) entry which is preliminary data.</text>
</comment>
<feature type="domain" description="Thiol:disulfide interchange protein DsbD N-terminal" evidence="2">
    <location>
        <begin position="45"/>
        <end position="151"/>
    </location>
</feature>
<dbReference type="RefSeq" id="WP_284379017.1">
    <property type="nucleotide sequence ID" value="NZ_BSNN01000006.1"/>
</dbReference>
<evidence type="ECO:0000256" key="1">
    <source>
        <dbReference type="SAM" id="SignalP"/>
    </source>
</evidence>
<accession>A0ABQ5VWT4</accession>
<organism evidence="3 4">
    <name type="scientific">Amylibacter marinus</name>
    <dbReference type="NCBI Taxonomy" id="1475483"/>
    <lineage>
        <taxon>Bacteria</taxon>
        <taxon>Pseudomonadati</taxon>
        <taxon>Pseudomonadota</taxon>
        <taxon>Alphaproteobacteria</taxon>
        <taxon>Rhodobacterales</taxon>
        <taxon>Paracoccaceae</taxon>
        <taxon>Amylibacter</taxon>
    </lineage>
</organism>
<dbReference type="EMBL" id="BSNN01000006">
    <property type="protein sequence ID" value="GLQ35903.1"/>
    <property type="molecule type" value="Genomic_DNA"/>
</dbReference>
<keyword evidence="1" id="KW-0732">Signal</keyword>
<evidence type="ECO:0000259" key="2">
    <source>
        <dbReference type="Pfam" id="PF11412"/>
    </source>
</evidence>
<sequence>MKTRHLIALSAILSFGFNFGVAAQEEASPILGLKSVKIIKGWRQADGSHVMAAHISLDRNWKTYWRVAGSGGVPPLFDWAQSINVASAEIKWPAPQVFHDYGVQTIGYKDELILPIVLHPKDKSKPISAHATLDFGVCDDVCVPVRTTITADLPRRAVIGKTEISASLNQVARDAKTAGISDAKCSFHPIEDGMQITATIQSDTPLPSDSLLIIEYPTDDWMNQGNTEVQKNQAQTTATLFSDHPQALSRAKLRLTLLSNDEAAEIIGCS</sequence>
<name>A0ABQ5VWT4_9RHOB</name>
<proteinExistence type="predicted"/>
<feature type="chain" id="PRO_5047282906" description="Thiol:disulfide interchange protein DsbD N-terminal domain-containing protein" evidence="1">
    <location>
        <begin position="24"/>
        <end position="270"/>
    </location>
</feature>
<evidence type="ECO:0000313" key="4">
    <source>
        <dbReference type="Proteomes" id="UP001156694"/>
    </source>
</evidence>
<feature type="signal peptide" evidence="1">
    <location>
        <begin position="1"/>
        <end position="23"/>
    </location>
</feature>
<reference evidence="4" key="1">
    <citation type="journal article" date="2019" name="Int. J. Syst. Evol. Microbiol.">
        <title>The Global Catalogue of Microorganisms (GCM) 10K type strain sequencing project: providing services to taxonomists for standard genome sequencing and annotation.</title>
        <authorList>
            <consortium name="The Broad Institute Genomics Platform"/>
            <consortium name="The Broad Institute Genome Sequencing Center for Infectious Disease"/>
            <person name="Wu L."/>
            <person name="Ma J."/>
        </authorList>
    </citation>
    <scope>NUCLEOTIDE SEQUENCE [LARGE SCALE GENOMIC DNA]</scope>
    <source>
        <strain evidence="4">NBRC 110140</strain>
    </source>
</reference>
<dbReference type="InterPro" id="IPR028250">
    <property type="entry name" value="DsbDN"/>
</dbReference>
<gene>
    <name evidence="3" type="ORF">GCM10007939_21870</name>
</gene>